<dbReference type="AlphaFoldDB" id="F8P4U0"/>
<evidence type="ECO:0000256" key="7">
    <source>
        <dbReference type="ARBA" id="ARBA00049197"/>
    </source>
</evidence>
<dbReference type="GeneID" id="18820451"/>
<keyword evidence="6" id="KW-0520">NAD</keyword>
<dbReference type="RefSeq" id="XP_007321413.1">
    <property type="nucleotide sequence ID" value="XM_007321351.1"/>
</dbReference>
<dbReference type="SUPFAM" id="SSF48179">
    <property type="entry name" value="6-phosphogluconate dehydrogenase C-terminal domain-like"/>
    <property type="match status" value="1"/>
</dbReference>
<dbReference type="GO" id="GO:0050661">
    <property type="term" value="F:NADP binding"/>
    <property type="evidence" value="ECO:0007669"/>
    <property type="project" value="InterPro"/>
</dbReference>
<evidence type="ECO:0000259" key="9">
    <source>
        <dbReference type="Pfam" id="PF14833"/>
    </source>
</evidence>
<dbReference type="InterPro" id="IPR013328">
    <property type="entry name" value="6PGD_dom2"/>
</dbReference>
<dbReference type="PANTHER" id="PTHR22981:SF7">
    <property type="entry name" value="3-HYDROXYISOBUTYRATE DEHYDROGENASE, MITOCHONDRIAL"/>
    <property type="match status" value="1"/>
</dbReference>
<keyword evidence="5" id="KW-0560">Oxidoreductase</keyword>
<dbReference type="EC" id="1.1.1.31" evidence="3"/>
<evidence type="ECO:0000256" key="2">
    <source>
        <dbReference type="ARBA" id="ARBA00006013"/>
    </source>
</evidence>
<organism>
    <name type="scientific">Serpula lacrymans var. lacrymans (strain S7.9)</name>
    <name type="common">Dry rot fungus</name>
    <dbReference type="NCBI Taxonomy" id="578457"/>
    <lineage>
        <taxon>Eukaryota</taxon>
        <taxon>Fungi</taxon>
        <taxon>Dikarya</taxon>
        <taxon>Basidiomycota</taxon>
        <taxon>Agaricomycotina</taxon>
        <taxon>Agaricomycetes</taxon>
        <taxon>Agaricomycetidae</taxon>
        <taxon>Boletales</taxon>
        <taxon>Coniophorineae</taxon>
        <taxon>Serpulaceae</taxon>
        <taxon>Serpula</taxon>
    </lineage>
</organism>
<dbReference type="InterPro" id="IPR002204">
    <property type="entry name" value="3-OH-isobutyrate_DH-rel_CS"/>
</dbReference>
<dbReference type="GO" id="GO:0005739">
    <property type="term" value="C:mitochondrion"/>
    <property type="evidence" value="ECO:0007669"/>
    <property type="project" value="TreeGrafter"/>
</dbReference>
<dbReference type="GO" id="GO:0006574">
    <property type="term" value="P:L-valine catabolic process"/>
    <property type="evidence" value="ECO:0007669"/>
    <property type="project" value="TreeGrafter"/>
</dbReference>
<dbReference type="InterPro" id="IPR008927">
    <property type="entry name" value="6-PGluconate_DH-like_C_sf"/>
</dbReference>
<feature type="domain" description="6-phosphogluconate dehydrogenase NADP-binding" evidence="8">
    <location>
        <begin position="20"/>
        <end position="200"/>
    </location>
</feature>
<protein>
    <recommendedName>
        <fullName evidence="3">3-hydroxyisobutyrate dehydrogenase</fullName>
        <ecNumber evidence="3">1.1.1.31</ecNumber>
    </recommendedName>
</protein>
<dbReference type="SUPFAM" id="SSF51735">
    <property type="entry name" value="NAD(P)-binding Rossmann-fold domains"/>
    <property type="match status" value="1"/>
</dbReference>
<keyword evidence="4" id="KW-0101">Branched-chain amino acid catabolism</keyword>
<dbReference type="InterPro" id="IPR029154">
    <property type="entry name" value="HIBADH-like_NADP-bd"/>
</dbReference>
<dbReference type="OrthoDB" id="435038at2759"/>
<dbReference type="KEGG" id="sla:SERLADRAFT_474249"/>
<evidence type="ECO:0000259" key="8">
    <source>
        <dbReference type="Pfam" id="PF03446"/>
    </source>
</evidence>
<dbReference type="Pfam" id="PF03446">
    <property type="entry name" value="NAD_binding_2"/>
    <property type="match status" value="1"/>
</dbReference>
<dbReference type="GO" id="GO:0051287">
    <property type="term" value="F:NAD binding"/>
    <property type="evidence" value="ECO:0007669"/>
    <property type="project" value="InterPro"/>
</dbReference>
<reference evidence="10" key="1">
    <citation type="submission" date="2011-04" db="EMBL/GenBank/DDBJ databases">
        <title>Evolution of plant cell wall degrading machinery underlies the functional diversity of forest fungi.</title>
        <authorList>
            <consortium name="US DOE Joint Genome Institute (JGI-PGF)"/>
            <person name="Eastwood D.C."/>
            <person name="Floudas D."/>
            <person name="Binder M."/>
            <person name="Majcherczyk A."/>
            <person name="Schneider P."/>
            <person name="Aerts A."/>
            <person name="Asiegbu F.O."/>
            <person name="Baker S.E."/>
            <person name="Barry K."/>
            <person name="Bendiksby M."/>
            <person name="Blumentritt M."/>
            <person name="Coutinho P.M."/>
            <person name="Cullen D."/>
            <person name="Cullen D."/>
            <person name="Gathman A."/>
            <person name="Goodell B."/>
            <person name="Henrissat B."/>
            <person name="Ihrmark K."/>
            <person name="Kauserud H."/>
            <person name="Kohler A."/>
            <person name="LaButti K."/>
            <person name="Lapidus A."/>
            <person name="Lavin J.L."/>
            <person name="Lee Y.-H."/>
            <person name="Lindquist E."/>
            <person name="Lilly W."/>
            <person name="Lucas S."/>
            <person name="Morin E."/>
            <person name="Murat C."/>
            <person name="Oguiza J.A."/>
            <person name="Park J."/>
            <person name="Pisabarro A.G."/>
            <person name="Riley R."/>
            <person name="Rosling A."/>
            <person name="Salamov A."/>
            <person name="Schmidt O."/>
            <person name="Schmutz J."/>
            <person name="Skrede I."/>
            <person name="Stenlid J."/>
            <person name="Wiebenga A."/>
            <person name="Xie X."/>
            <person name="Kues U."/>
            <person name="Hibbett D.S."/>
            <person name="Hoffmeister D."/>
            <person name="Hogberg N."/>
            <person name="Martin F."/>
            <person name="Grigoriev I.V."/>
            <person name="Watkinson S.C."/>
        </authorList>
    </citation>
    <scope>NUCLEOTIDE SEQUENCE</scope>
    <source>
        <strain evidence="10">S7.9</strain>
    </source>
</reference>
<gene>
    <name evidence="10" type="ORF">SERLADRAFT_474249</name>
</gene>
<comment type="similarity">
    <text evidence="2">Belongs to the HIBADH-related family. 3-hydroxyisobutyrate dehydrogenase subfamily.</text>
</comment>
<dbReference type="EMBL" id="GL945438">
    <property type="protein sequence ID" value="EGO21627.1"/>
    <property type="molecule type" value="Genomic_DNA"/>
</dbReference>
<dbReference type="HOGENOM" id="CLU_035117_6_1_1"/>
<evidence type="ECO:0000313" key="10">
    <source>
        <dbReference type="EMBL" id="EGO21627.1"/>
    </source>
</evidence>
<evidence type="ECO:0000256" key="5">
    <source>
        <dbReference type="ARBA" id="ARBA00023002"/>
    </source>
</evidence>
<feature type="domain" description="3-hydroxyisobutyrate dehydrogenase-like NAD-binding" evidence="9">
    <location>
        <begin position="203"/>
        <end position="331"/>
    </location>
</feature>
<evidence type="ECO:0000256" key="1">
    <source>
        <dbReference type="ARBA" id="ARBA00005109"/>
    </source>
</evidence>
<evidence type="ECO:0000256" key="4">
    <source>
        <dbReference type="ARBA" id="ARBA00022456"/>
    </source>
</evidence>
<dbReference type="Gene3D" id="3.40.50.720">
    <property type="entry name" value="NAD(P)-binding Rossmann-like Domain"/>
    <property type="match status" value="1"/>
</dbReference>
<evidence type="ECO:0000256" key="3">
    <source>
        <dbReference type="ARBA" id="ARBA00012991"/>
    </source>
</evidence>
<dbReference type="InterPro" id="IPR036291">
    <property type="entry name" value="NAD(P)-bd_dom_sf"/>
</dbReference>
<dbReference type="FunFam" id="1.10.1040.10:FF:000006">
    <property type="entry name" value="3-hydroxyisobutyrate dehydrogenase"/>
    <property type="match status" value="1"/>
</dbReference>
<dbReference type="Pfam" id="PF14833">
    <property type="entry name" value="NAD_binding_11"/>
    <property type="match status" value="1"/>
</dbReference>
<name>F8P4U0_SERL9</name>
<accession>F8P4U0</accession>
<dbReference type="PANTHER" id="PTHR22981">
    <property type="entry name" value="3-HYDROXYISOBUTYRATE DEHYDROGENASE-RELATED"/>
    <property type="match status" value="1"/>
</dbReference>
<dbReference type="PROSITE" id="PS00895">
    <property type="entry name" value="3_HYDROXYISOBUT_DH"/>
    <property type="match status" value="1"/>
</dbReference>
<sequence>MRPTIRVLQSLNQHATRSKSIGFIGLGRMGTEMAFNLFSKTYAEATDAQFYICDAVPSSAASFRQNFLGHFPGAHVHVVQTPAEALIASQTVMTVLPSSPEVKGVYSGSSGIIPALKSLPTKAAESTLVIDSTTLDVEVARQVAKDVIQTGAQMIDAPVSGGVTGAKAGTLAFMVGGSESSFELSRALLSHMGKRILHCGPSGAGLGAKICNNLVLGIEQIAVAEAMLLGQKLGLDPAILAGVINSSTGGCWASSINNPVPSSLPGKSPPCERNFEGGFVTALMLKDMLLAKDIAASQGSPLPLGEAAQGIYSDAIKQQPELATRDFSSVYLHLRQQTEGRKHGSEEKS</sequence>
<comment type="pathway">
    <text evidence="1">Amino-acid degradation; L-valine degradation.</text>
</comment>
<dbReference type="Gene3D" id="1.10.1040.10">
    <property type="entry name" value="N-(1-d-carboxylethyl)-l-norvaline Dehydrogenase, domain 2"/>
    <property type="match status" value="1"/>
</dbReference>
<comment type="catalytic activity">
    <reaction evidence="7">
        <text>3-hydroxy-2-methylpropanoate + NAD(+) = 2-methyl-3-oxopropanoate + NADH + H(+)</text>
        <dbReference type="Rhea" id="RHEA:17681"/>
        <dbReference type="ChEBI" id="CHEBI:11805"/>
        <dbReference type="ChEBI" id="CHEBI:15378"/>
        <dbReference type="ChEBI" id="CHEBI:57540"/>
        <dbReference type="ChEBI" id="CHEBI:57700"/>
        <dbReference type="ChEBI" id="CHEBI:57945"/>
        <dbReference type="EC" id="1.1.1.31"/>
    </reaction>
</comment>
<dbReference type="InterPro" id="IPR006115">
    <property type="entry name" value="6PGDH_NADP-bd"/>
</dbReference>
<dbReference type="GO" id="GO:0008442">
    <property type="term" value="F:3-hydroxyisobutyrate dehydrogenase activity"/>
    <property type="evidence" value="ECO:0007669"/>
    <property type="project" value="UniProtKB-EC"/>
</dbReference>
<dbReference type="Proteomes" id="UP000008064">
    <property type="component" value="Unassembled WGS sequence"/>
</dbReference>
<evidence type="ECO:0000256" key="6">
    <source>
        <dbReference type="ARBA" id="ARBA00023027"/>
    </source>
</evidence>
<proteinExistence type="inferred from homology"/>